<evidence type="ECO:0000256" key="2">
    <source>
        <dbReference type="ARBA" id="ARBA00022448"/>
    </source>
</evidence>
<feature type="transmembrane region" description="Helical" evidence="7">
    <location>
        <begin position="193"/>
        <end position="212"/>
    </location>
</feature>
<feature type="region of interest" description="Disordered" evidence="6">
    <location>
        <begin position="1"/>
        <end position="92"/>
    </location>
</feature>
<evidence type="ECO:0000313" key="9">
    <source>
        <dbReference type="EMBL" id="TPX15760.1"/>
    </source>
</evidence>
<evidence type="ECO:0000256" key="4">
    <source>
        <dbReference type="ARBA" id="ARBA00022989"/>
    </source>
</evidence>
<dbReference type="PANTHER" id="PTHR23502">
    <property type="entry name" value="MAJOR FACILITATOR SUPERFAMILY"/>
    <property type="match status" value="1"/>
</dbReference>
<feature type="transmembrane region" description="Helical" evidence="7">
    <location>
        <begin position="254"/>
        <end position="275"/>
    </location>
</feature>
<dbReference type="Proteomes" id="UP000319257">
    <property type="component" value="Unassembled WGS sequence"/>
</dbReference>
<feature type="transmembrane region" description="Helical" evidence="7">
    <location>
        <begin position="281"/>
        <end position="301"/>
    </location>
</feature>
<feature type="transmembrane region" description="Helical" evidence="7">
    <location>
        <begin position="477"/>
        <end position="498"/>
    </location>
</feature>
<feature type="transmembrane region" description="Helical" evidence="7">
    <location>
        <begin position="519"/>
        <end position="536"/>
    </location>
</feature>
<dbReference type="FunCoup" id="A0A507BGU5">
    <property type="interactions" value="14"/>
</dbReference>
<dbReference type="EMBL" id="SKBQ01000001">
    <property type="protein sequence ID" value="TPX15760.1"/>
    <property type="molecule type" value="Genomic_DNA"/>
</dbReference>
<feature type="transmembrane region" description="Helical" evidence="7">
    <location>
        <begin position="399"/>
        <end position="421"/>
    </location>
</feature>
<dbReference type="PANTHER" id="PTHR23502:SF5">
    <property type="entry name" value="QUINIDINE RESISTANCE PROTEIN 3"/>
    <property type="match status" value="1"/>
</dbReference>
<feature type="transmembrane region" description="Helical" evidence="7">
    <location>
        <begin position="125"/>
        <end position="149"/>
    </location>
</feature>
<feature type="transmembrane region" description="Helical" evidence="7">
    <location>
        <begin position="161"/>
        <end position="181"/>
    </location>
</feature>
<name>A0A507BGU5_9PEZI</name>
<evidence type="ECO:0000256" key="1">
    <source>
        <dbReference type="ARBA" id="ARBA00004141"/>
    </source>
</evidence>
<keyword evidence="2" id="KW-0813">Transport</keyword>
<accession>A0A507BGU5</accession>
<gene>
    <name evidence="9" type="ORF">E0L32_000094</name>
</gene>
<protein>
    <recommendedName>
        <fullName evidence="8">Major facilitator superfamily (MFS) profile domain-containing protein</fullName>
    </recommendedName>
</protein>
<dbReference type="SUPFAM" id="SSF103473">
    <property type="entry name" value="MFS general substrate transporter"/>
    <property type="match status" value="1"/>
</dbReference>
<keyword evidence="4 7" id="KW-1133">Transmembrane helix</keyword>
<dbReference type="InParanoid" id="A0A507BGU5"/>
<dbReference type="GO" id="GO:0005886">
    <property type="term" value="C:plasma membrane"/>
    <property type="evidence" value="ECO:0007669"/>
    <property type="project" value="TreeGrafter"/>
</dbReference>
<dbReference type="CDD" id="cd17323">
    <property type="entry name" value="MFS_Tpo1_MDR_like"/>
    <property type="match status" value="1"/>
</dbReference>
<reference evidence="9 10" key="1">
    <citation type="submission" date="2019-06" db="EMBL/GenBank/DDBJ databases">
        <title>Draft genome sequence of the filamentous fungus Phialemoniopsis curvata isolated from diesel fuel.</title>
        <authorList>
            <person name="Varaljay V.A."/>
            <person name="Lyon W.J."/>
            <person name="Crouch A.L."/>
            <person name="Drake C.E."/>
            <person name="Hollomon J.M."/>
            <person name="Nadeau L.J."/>
            <person name="Nunn H.S."/>
            <person name="Stevenson B.S."/>
            <person name="Bojanowski C.L."/>
            <person name="Crookes-Goodson W.J."/>
        </authorList>
    </citation>
    <scope>NUCLEOTIDE SEQUENCE [LARGE SCALE GENOMIC DNA]</scope>
    <source>
        <strain evidence="9 10">D216</strain>
    </source>
</reference>
<feature type="transmembrane region" description="Helical" evidence="7">
    <location>
        <begin position="218"/>
        <end position="242"/>
    </location>
</feature>
<dbReference type="PROSITE" id="PS50850">
    <property type="entry name" value="MFS"/>
    <property type="match status" value="1"/>
</dbReference>
<evidence type="ECO:0000313" key="10">
    <source>
        <dbReference type="Proteomes" id="UP000319257"/>
    </source>
</evidence>
<organism evidence="9 10">
    <name type="scientific">Thyridium curvatum</name>
    <dbReference type="NCBI Taxonomy" id="1093900"/>
    <lineage>
        <taxon>Eukaryota</taxon>
        <taxon>Fungi</taxon>
        <taxon>Dikarya</taxon>
        <taxon>Ascomycota</taxon>
        <taxon>Pezizomycotina</taxon>
        <taxon>Sordariomycetes</taxon>
        <taxon>Sordariomycetidae</taxon>
        <taxon>Thyridiales</taxon>
        <taxon>Thyridiaceae</taxon>
        <taxon>Thyridium</taxon>
    </lineage>
</organism>
<dbReference type="Gene3D" id="1.20.1250.20">
    <property type="entry name" value="MFS general substrate transporter like domains"/>
    <property type="match status" value="1"/>
</dbReference>
<dbReference type="GO" id="GO:0015203">
    <property type="term" value="F:polyamine transmembrane transporter activity"/>
    <property type="evidence" value="ECO:0007669"/>
    <property type="project" value="TreeGrafter"/>
</dbReference>
<evidence type="ECO:0000256" key="6">
    <source>
        <dbReference type="SAM" id="MobiDB-lite"/>
    </source>
</evidence>
<keyword evidence="5 7" id="KW-0472">Membrane</keyword>
<dbReference type="STRING" id="1093900.A0A507BGU5"/>
<dbReference type="GeneID" id="41967541"/>
<feature type="transmembrane region" description="Helical" evidence="7">
    <location>
        <begin position="453"/>
        <end position="471"/>
    </location>
</feature>
<comment type="caution">
    <text evidence="9">The sequence shown here is derived from an EMBL/GenBank/DDBJ whole genome shotgun (WGS) entry which is preliminary data.</text>
</comment>
<evidence type="ECO:0000259" key="8">
    <source>
        <dbReference type="PROSITE" id="PS50850"/>
    </source>
</evidence>
<feature type="domain" description="Major facilitator superfamily (MFS) profile" evidence="8">
    <location>
        <begin position="127"/>
        <end position="568"/>
    </location>
</feature>
<dbReference type="AlphaFoldDB" id="A0A507BGU5"/>
<proteinExistence type="predicted"/>
<dbReference type="InterPro" id="IPR020846">
    <property type="entry name" value="MFS_dom"/>
</dbReference>
<feature type="transmembrane region" description="Helical" evidence="7">
    <location>
        <begin position="542"/>
        <end position="564"/>
    </location>
</feature>
<feature type="compositionally biased region" description="Basic and acidic residues" evidence="6">
    <location>
        <begin position="38"/>
        <end position="52"/>
    </location>
</feature>
<feature type="transmembrane region" description="Helical" evidence="7">
    <location>
        <begin position="366"/>
        <end position="387"/>
    </location>
</feature>
<dbReference type="GO" id="GO:0010509">
    <property type="term" value="P:intracellular polyamine homeostasis"/>
    <property type="evidence" value="ECO:0007669"/>
    <property type="project" value="TreeGrafter"/>
</dbReference>
<keyword evidence="3 7" id="KW-0812">Transmembrane</keyword>
<dbReference type="RefSeq" id="XP_030997471.1">
    <property type="nucleotide sequence ID" value="XM_031144332.1"/>
</dbReference>
<dbReference type="InterPro" id="IPR011701">
    <property type="entry name" value="MFS"/>
</dbReference>
<evidence type="ECO:0000256" key="3">
    <source>
        <dbReference type="ARBA" id="ARBA00022692"/>
    </source>
</evidence>
<sequence>MASDPEKRPGDLDDAAQPAGRLSSSSSSRVSVSSEEDVAAREPETVNEKSAEAEGNSGAADAEPTDTAGPATGLGLGQPPLSRASSTRSRAVTIVPRSKRRGLLAQITLIPEVERPQEYSDKTKWMITLVVAVAASAGPVGSGIFYPALKEMSTDLHASQTVINLAVATYMLGMAIFPLWWSSFSEQFGRRSIYVISFVFYFLFAVLSAVSVNITMLIIMRILTGGAGASVQAVGAGTIADIWEPRHRGRAMGIFYLGPLLGPLFSPIIGGALALKWGWRSTMWFLAIQGGVTVVMILFCLPETLAKRKPAATTGPEGTTAALSRISTARSVEIKTRRAAVFLKRSFIDPLCILGYLRHPPIALTVSYAAVTFGALYVLNVAVQAVFSAPPYAFSEMVVGLLYIPASLGYLLASLLGGRWIDNIMQREARRAGRYDGEGRLVFLPEDRMRENAWLSASLFPAALVWFGWTAQRGVHWAAPSVANFFFGVGSMLVFSAATTMLTEFLPRRSSSGIAVNNFVRNIFSGVGGIVTQPLLDAMGGPGWLFTMLAIVAFVGGNASIWALRRWGPRWRKEMDEKLNHQD</sequence>
<dbReference type="InterPro" id="IPR036259">
    <property type="entry name" value="MFS_trans_sf"/>
</dbReference>
<dbReference type="OrthoDB" id="3936150at2759"/>
<evidence type="ECO:0000256" key="5">
    <source>
        <dbReference type="ARBA" id="ARBA00023136"/>
    </source>
</evidence>
<dbReference type="Pfam" id="PF07690">
    <property type="entry name" value="MFS_1"/>
    <property type="match status" value="1"/>
</dbReference>
<dbReference type="FunFam" id="1.20.1250.20:FF:000172">
    <property type="entry name" value="MFS multidrug resistance transporter"/>
    <property type="match status" value="1"/>
</dbReference>
<comment type="subcellular location">
    <subcellularLocation>
        <location evidence="1">Membrane</location>
        <topology evidence="1">Multi-pass membrane protein</topology>
    </subcellularLocation>
</comment>
<feature type="compositionally biased region" description="Basic and acidic residues" evidence="6">
    <location>
        <begin position="1"/>
        <end position="11"/>
    </location>
</feature>
<keyword evidence="10" id="KW-1185">Reference proteome</keyword>
<feature type="compositionally biased region" description="Low complexity" evidence="6">
    <location>
        <begin position="23"/>
        <end position="33"/>
    </location>
</feature>
<feature type="compositionally biased region" description="Low complexity" evidence="6">
    <location>
        <begin position="82"/>
        <end position="91"/>
    </location>
</feature>
<evidence type="ECO:0000256" key="7">
    <source>
        <dbReference type="SAM" id="Phobius"/>
    </source>
</evidence>